<dbReference type="InterPro" id="IPR001128">
    <property type="entry name" value="Cyt_P450"/>
</dbReference>
<dbReference type="InterPro" id="IPR052518">
    <property type="entry name" value="CHR_Transporter"/>
</dbReference>
<protein>
    <submittedName>
        <fullName evidence="14">Chromate transporter domain-containing protein</fullName>
    </submittedName>
</protein>
<dbReference type="AlphaFoldDB" id="A0A075B500"/>
<evidence type="ECO:0000256" key="13">
    <source>
        <dbReference type="SAM" id="Phobius"/>
    </source>
</evidence>
<dbReference type="STRING" id="988480.A0A075B500"/>
<keyword evidence="11" id="KW-0349">Heme</keyword>
<comment type="cofactor">
    <cofactor evidence="1 11">
        <name>heme</name>
        <dbReference type="ChEBI" id="CHEBI:30413"/>
    </cofactor>
</comment>
<comment type="similarity">
    <text evidence="3">Belongs to the chromate ion transporter (CHR) (TC 2.A.51) family.</text>
</comment>
<dbReference type="InterPro" id="IPR003370">
    <property type="entry name" value="Chromate_transpt"/>
</dbReference>
<dbReference type="Gene3D" id="1.10.630.10">
    <property type="entry name" value="Cytochrome P450"/>
    <property type="match status" value="1"/>
</dbReference>
<evidence type="ECO:0000256" key="9">
    <source>
        <dbReference type="ARBA" id="ARBA00023004"/>
    </source>
</evidence>
<name>A0A075B500_ROZAC</name>
<comment type="subcellular location">
    <subcellularLocation>
        <location evidence="2">Cell membrane</location>
        <topology evidence="2">Multi-pass membrane protein</topology>
    </subcellularLocation>
</comment>
<proteinExistence type="inferred from homology"/>
<feature type="compositionally biased region" description="Basic and acidic residues" evidence="12">
    <location>
        <begin position="759"/>
        <end position="768"/>
    </location>
</feature>
<dbReference type="GO" id="GO:0015109">
    <property type="term" value="F:chromate transmembrane transporter activity"/>
    <property type="evidence" value="ECO:0007669"/>
    <property type="project" value="InterPro"/>
</dbReference>
<evidence type="ECO:0000256" key="11">
    <source>
        <dbReference type="PIRSR" id="PIRSR602403-1"/>
    </source>
</evidence>
<dbReference type="GO" id="GO:0005506">
    <property type="term" value="F:iron ion binding"/>
    <property type="evidence" value="ECO:0007669"/>
    <property type="project" value="InterPro"/>
</dbReference>
<feature type="compositionally biased region" description="Low complexity" evidence="12">
    <location>
        <begin position="741"/>
        <end position="753"/>
    </location>
</feature>
<evidence type="ECO:0000256" key="8">
    <source>
        <dbReference type="ARBA" id="ARBA00022989"/>
    </source>
</evidence>
<evidence type="ECO:0000256" key="5">
    <source>
        <dbReference type="ARBA" id="ARBA00022475"/>
    </source>
</evidence>
<dbReference type="HOGENOM" id="CLU_326013_0_0_1"/>
<evidence type="ECO:0000256" key="2">
    <source>
        <dbReference type="ARBA" id="ARBA00004651"/>
    </source>
</evidence>
<dbReference type="InterPro" id="IPR036396">
    <property type="entry name" value="Cyt_P450_sf"/>
</dbReference>
<dbReference type="GO" id="GO:0016705">
    <property type="term" value="F:oxidoreductase activity, acting on paired donors, with incorporation or reduction of molecular oxygen"/>
    <property type="evidence" value="ECO:0007669"/>
    <property type="project" value="InterPro"/>
</dbReference>
<accession>A0A075B500</accession>
<keyword evidence="7 11" id="KW-0479">Metal-binding</keyword>
<dbReference type="GO" id="GO:0005886">
    <property type="term" value="C:plasma membrane"/>
    <property type="evidence" value="ECO:0007669"/>
    <property type="project" value="UniProtKB-SubCell"/>
</dbReference>
<organism evidence="14 15">
    <name type="scientific">Rozella allomycis (strain CSF55)</name>
    <dbReference type="NCBI Taxonomy" id="988480"/>
    <lineage>
        <taxon>Eukaryota</taxon>
        <taxon>Fungi</taxon>
        <taxon>Fungi incertae sedis</taxon>
        <taxon>Cryptomycota</taxon>
        <taxon>Cryptomycota incertae sedis</taxon>
        <taxon>Rozella</taxon>
    </lineage>
</organism>
<sequence length="884" mass="101184">MLGKLRHEAINNMVEADFIHLVTKMMKAEKLAGYAAKIIVPEAQRFIKSAESNFDSGTLEDTLDTFYNLISRIAIKVFGGYTCKDHDEWVEQLIKWMRETDLENMVRESPLHLVAPWYPPLKQKRAEKYLALRKLIVEIAGEYCLDAKTERVDYDIVFGMIHSVIFAAVSNQYVVISLYLINLSQYPEWKVRIENELEPLINYLKDNDLANVEQLPLNIIDNTPLLEAGVLETIRMNSFGFAPRLVEEDTEVPLFEHENIIIPKNSIVFTSHGLVHLDGNINKNPDIFNPERFIENGKCIGSITASHRGTFLGFGAGRHPCTGMKFAMLQIKLVTSLIMSHWDIKFDAECANETQMVEEININYFLQFFDFLINGLAFGLLDLETGSTYDPINDELTKENLNQIEFIDISRLFLMFFKIGFNSYGGPVGQIGLLYNEFVKERKWMDKNQFNRVFNFLQLLPGCESIGLCGHLGYLRRGKKGAIIAAFAYILPGLLLMATFSYISLNHQNFLMDSKFVQNAFDSIMAVVAALALKSSLEIFFDNIEIIRTSKFISIQSMVKAIFETNPAYIIISGGIYQYLFSKTKSFWLKFCLLLFFIFDMWFFFLSLVVELPILSPTPTGFIYQSEYAYLNLYISGFLSALICIGGFSSILNAYQNEVVSVNQWMAVSKPKLPKGNSFLSEKTGDLELEVDFLQSRLGSIKDLLEKERQLSKNWTTKGPIYSHAKQILQSHKIALKSLQRSQSSQSQASFKSNLGRGAGDEFEKPIENEIKSKVKEINSYRPKSTKDMVGTNDEVYDEAESHRSFQEALNNWRESRKGKDVITKKMFHFEGSNETIDSKEIVDESTQTRNLTKERVDEIEKMFSERSTSSLSYLEKIHYLKHN</sequence>
<feature type="transmembrane region" description="Helical" evidence="13">
    <location>
        <begin position="631"/>
        <end position="652"/>
    </location>
</feature>
<evidence type="ECO:0000256" key="4">
    <source>
        <dbReference type="ARBA" id="ARBA00010617"/>
    </source>
</evidence>
<evidence type="ECO:0000313" key="14">
    <source>
        <dbReference type="EMBL" id="EPZ36596.1"/>
    </source>
</evidence>
<feature type="transmembrane region" description="Helical" evidence="13">
    <location>
        <begin position="523"/>
        <end position="541"/>
    </location>
</feature>
<dbReference type="GO" id="GO:0020037">
    <property type="term" value="F:heme binding"/>
    <property type="evidence" value="ECO:0007669"/>
    <property type="project" value="InterPro"/>
</dbReference>
<evidence type="ECO:0000256" key="12">
    <source>
        <dbReference type="SAM" id="MobiDB-lite"/>
    </source>
</evidence>
<dbReference type="PRINTS" id="PR00465">
    <property type="entry name" value="EP450IV"/>
</dbReference>
<gene>
    <name evidence="14" type="ORF">O9G_001580</name>
</gene>
<keyword evidence="10 13" id="KW-0472">Membrane</keyword>
<evidence type="ECO:0000256" key="3">
    <source>
        <dbReference type="ARBA" id="ARBA00005262"/>
    </source>
</evidence>
<feature type="transmembrane region" description="Helical" evidence="13">
    <location>
        <begin position="587"/>
        <end position="610"/>
    </location>
</feature>
<feature type="region of interest" description="Disordered" evidence="12">
    <location>
        <begin position="741"/>
        <end position="768"/>
    </location>
</feature>
<dbReference type="CDD" id="cd00302">
    <property type="entry name" value="cytochrome_P450"/>
    <property type="match status" value="1"/>
</dbReference>
<dbReference type="SUPFAM" id="SSF48264">
    <property type="entry name" value="Cytochrome P450"/>
    <property type="match status" value="1"/>
</dbReference>
<evidence type="ECO:0000256" key="1">
    <source>
        <dbReference type="ARBA" id="ARBA00001971"/>
    </source>
</evidence>
<dbReference type="PANTHER" id="PTHR43663:SF1">
    <property type="entry name" value="CHROMATE TRANSPORTER"/>
    <property type="match status" value="1"/>
</dbReference>
<evidence type="ECO:0000256" key="10">
    <source>
        <dbReference type="ARBA" id="ARBA00023136"/>
    </source>
</evidence>
<feature type="binding site" description="axial binding residue" evidence="11">
    <location>
        <position position="321"/>
    </location>
    <ligand>
        <name>heme</name>
        <dbReference type="ChEBI" id="CHEBI:30413"/>
    </ligand>
    <ligandPart>
        <name>Fe</name>
        <dbReference type="ChEBI" id="CHEBI:18248"/>
    </ligandPart>
</feature>
<keyword evidence="8 13" id="KW-1133">Transmembrane helix</keyword>
<dbReference type="EMBL" id="KE560523">
    <property type="protein sequence ID" value="EPZ36596.1"/>
    <property type="molecule type" value="Genomic_DNA"/>
</dbReference>
<reference evidence="14 15" key="1">
    <citation type="journal article" date="2013" name="Curr. Biol.">
        <title>Shared signatures of parasitism and phylogenomics unite Cryptomycota and microsporidia.</title>
        <authorList>
            <person name="James T.Y."/>
            <person name="Pelin A."/>
            <person name="Bonen L."/>
            <person name="Ahrendt S."/>
            <person name="Sain D."/>
            <person name="Corradi N."/>
            <person name="Stajich J.E."/>
        </authorList>
    </citation>
    <scope>NUCLEOTIDE SEQUENCE [LARGE SCALE GENOMIC DNA]</scope>
    <source>
        <strain evidence="14 15">CSF55</strain>
    </source>
</reference>
<feature type="transmembrane region" description="Helical" evidence="13">
    <location>
        <begin position="482"/>
        <end position="503"/>
    </location>
</feature>
<dbReference type="PANTHER" id="PTHR43663">
    <property type="entry name" value="CHROMATE TRANSPORT PROTEIN-RELATED"/>
    <property type="match status" value="1"/>
</dbReference>
<keyword evidence="9 11" id="KW-0408">Iron</keyword>
<keyword evidence="15" id="KW-1185">Reference proteome</keyword>
<evidence type="ECO:0000256" key="6">
    <source>
        <dbReference type="ARBA" id="ARBA00022692"/>
    </source>
</evidence>
<dbReference type="Pfam" id="PF00067">
    <property type="entry name" value="p450"/>
    <property type="match status" value="1"/>
</dbReference>
<keyword evidence="5" id="KW-1003">Cell membrane</keyword>
<dbReference type="GO" id="GO:0004497">
    <property type="term" value="F:monooxygenase activity"/>
    <property type="evidence" value="ECO:0007669"/>
    <property type="project" value="InterPro"/>
</dbReference>
<dbReference type="InterPro" id="IPR002403">
    <property type="entry name" value="Cyt_P450_E_grp-IV"/>
</dbReference>
<evidence type="ECO:0000256" key="7">
    <source>
        <dbReference type="ARBA" id="ARBA00022723"/>
    </source>
</evidence>
<dbReference type="Pfam" id="PF02417">
    <property type="entry name" value="Chromate_transp"/>
    <property type="match status" value="1"/>
</dbReference>
<keyword evidence="6 13" id="KW-0812">Transmembrane</keyword>
<evidence type="ECO:0000313" key="15">
    <source>
        <dbReference type="Proteomes" id="UP000030755"/>
    </source>
</evidence>
<dbReference type="Proteomes" id="UP000030755">
    <property type="component" value="Unassembled WGS sequence"/>
</dbReference>
<comment type="similarity">
    <text evidence="4">Belongs to the cytochrome P450 family.</text>
</comment>
<dbReference type="OrthoDB" id="2105336at2759"/>